<dbReference type="GO" id="GO:0008855">
    <property type="term" value="F:exodeoxyribonuclease VII activity"/>
    <property type="evidence" value="ECO:0007669"/>
    <property type="project" value="UniProtKB-UniRule"/>
</dbReference>
<keyword evidence="1 5" id="KW-0963">Cytoplasm</keyword>
<evidence type="ECO:0000259" key="8">
    <source>
        <dbReference type="Pfam" id="PF13742"/>
    </source>
</evidence>
<comment type="subunit">
    <text evidence="5">Heterooligomer composed of large and small subunits.</text>
</comment>
<feature type="domain" description="OB-fold nucleic acid binding" evidence="8">
    <location>
        <begin position="11"/>
        <end position="103"/>
    </location>
</feature>
<comment type="catalytic activity">
    <reaction evidence="5 6">
        <text>Exonucleolytic cleavage in either 5'- to 3'- or 3'- to 5'-direction to yield nucleoside 5'-phosphates.</text>
        <dbReference type="EC" id="3.1.11.6"/>
    </reaction>
</comment>
<feature type="domain" description="Exonuclease VII large subunit C-terminal" evidence="7">
    <location>
        <begin position="127"/>
        <end position="439"/>
    </location>
</feature>
<dbReference type="EC" id="3.1.11.6" evidence="5"/>
<dbReference type="GO" id="GO:0009318">
    <property type="term" value="C:exodeoxyribonuclease VII complex"/>
    <property type="evidence" value="ECO:0007669"/>
    <property type="project" value="UniProtKB-UniRule"/>
</dbReference>
<evidence type="ECO:0000256" key="3">
    <source>
        <dbReference type="ARBA" id="ARBA00022801"/>
    </source>
</evidence>
<evidence type="ECO:0000256" key="4">
    <source>
        <dbReference type="ARBA" id="ARBA00022839"/>
    </source>
</evidence>
<dbReference type="NCBIfam" id="TIGR00237">
    <property type="entry name" value="xseA"/>
    <property type="match status" value="1"/>
</dbReference>
<evidence type="ECO:0000256" key="1">
    <source>
        <dbReference type="ARBA" id="ARBA00022490"/>
    </source>
</evidence>
<dbReference type="OrthoDB" id="5288235at2"/>
<name>A0A3M8QRI0_9PROT</name>
<dbReference type="EMBL" id="RIZI01000191">
    <property type="protein sequence ID" value="RNF58251.1"/>
    <property type="molecule type" value="Genomic_DNA"/>
</dbReference>
<evidence type="ECO:0000256" key="6">
    <source>
        <dbReference type="RuleBase" id="RU004355"/>
    </source>
</evidence>
<reference evidence="9" key="1">
    <citation type="submission" date="2018-10" db="EMBL/GenBank/DDBJ databases">
        <title>Acidithiobacillus sulfuriphilus sp. nov.: an extremely acidophilic sulfur-oxidizing chemolithotroph isolated from a neutral pH environment.</title>
        <authorList>
            <person name="Falagan C."/>
            <person name="Moya-Beltran A."/>
            <person name="Quatrini R."/>
            <person name="Johnson D.B."/>
        </authorList>
    </citation>
    <scope>NUCLEOTIDE SEQUENCE [LARGE SCALE GENOMIC DNA]</scope>
    <source>
        <strain evidence="9">CJ-2</strain>
    </source>
</reference>
<protein>
    <recommendedName>
        <fullName evidence="5">Exodeoxyribonuclease 7 large subunit</fullName>
        <ecNumber evidence="5">3.1.11.6</ecNumber>
    </recommendedName>
    <alternativeName>
        <fullName evidence="5">Exodeoxyribonuclease VII large subunit</fullName>
        <shortName evidence="5">Exonuclease VII large subunit</shortName>
    </alternativeName>
</protein>
<dbReference type="HAMAP" id="MF_00378">
    <property type="entry name" value="Exonuc_7_L"/>
    <property type="match status" value="1"/>
</dbReference>
<proteinExistence type="inferred from homology"/>
<comment type="subcellular location">
    <subcellularLocation>
        <location evidence="5 6">Cytoplasm</location>
    </subcellularLocation>
</comment>
<dbReference type="RefSeq" id="WP_123105715.1">
    <property type="nucleotide sequence ID" value="NZ_CP127527.1"/>
</dbReference>
<comment type="function">
    <text evidence="5">Bidirectionally degrades single-stranded DNA into large acid-insoluble oligonucleotides, which are then degraded further into small acid-soluble oligonucleotides.</text>
</comment>
<comment type="caution">
    <text evidence="9">The sequence shown here is derived from an EMBL/GenBank/DDBJ whole genome shotgun (WGS) entry which is preliminary data.</text>
</comment>
<evidence type="ECO:0000313" key="9">
    <source>
        <dbReference type="EMBL" id="RNF58251.1"/>
    </source>
</evidence>
<dbReference type="CDD" id="cd04489">
    <property type="entry name" value="ExoVII_LU_OBF"/>
    <property type="match status" value="1"/>
</dbReference>
<dbReference type="Pfam" id="PF02601">
    <property type="entry name" value="Exonuc_VII_L"/>
    <property type="match status" value="1"/>
</dbReference>
<accession>A0A3M8QRI0</accession>
<keyword evidence="2 5" id="KW-0540">Nuclease</keyword>
<dbReference type="InterPro" id="IPR003753">
    <property type="entry name" value="Exonuc_VII_L"/>
</dbReference>
<dbReference type="PANTHER" id="PTHR30008">
    <property type="entry name" value="EXODEOXYRIBONUCLEASE 7 LARGE SUBUNIT"/>
    <property type="match status" value="1"/>
</dbReference>
<dbReference type="AlphaFoldDB" id="A0A3M8QRI0"/>
<dbReference type="InterPro" id="IPR020579">
    <property type="entry name" value="Exonuc_VII_lsu_C"/>
</dbReference>
<organism evidence="9">
    <name type="scientific">Acidithiobacillus sulfuriphilus</name>
    <dbReference type="NCBI Taxonomy" id="1867749"/>
    <lineage>
        <taxon>Bacteria</taxon>
        <taxon>Pseudomonadati</taxon>
        <taxon>Pseudomonadota</taxon>
        <taxon>Acidithiobacillia</taxon>
        <taxon>Acidithiobacillales</taxon>
        <taxon>Acidithiobacillaceae</taxon>
        <taxon>Acidithiobacillus</taxon>
    </lineage>
</organism>
<dbReference type="PANTHER" id="PTHR30008:SF0">
    <property type="entry name" value="EXODEOXYRIBONUCLEASE 7 LARGE SUBUNIT"/>
    <property type="match status" value="1"/>
</dbReference>
<sequence>MSLETQALPIISVGDLNRTAREIIEGGLPLLWVQGEISNFSRPASGHWYFTLKDERAQVRCAMFRNRSAYCRALPKEGMQVQVLAQATLYEGRGEFQLIVEQLTEAGAGDLQARFEALKARLHAEGLFRPEDKRPIPRWPRRVAVITSPTGAAIHDILVTLRQRWPMLRVLLYPVAVQGNEAVPQILAALARVAKRHSEDVLIIARGGGSSEDLWAFNDEAIARAIRSCPIPVITGIGHEIDFTIADFAADLRAATPTAAAQAVSPDRAEWLPHLRTQERRLRQAMERALRERTLYLDHLRLRLRHPRALLDAAEGRWQQAHNALRKSLVPRLQAASYQLQIWQYRLQQANPQHDVAALNQHLLTLQTRLRAAMERQWQKAQQHCQQLSTQLDMLDPQAVLQRGYAVLRDAHGHVLYSAAETAIGAEITADLHQGSLLCQVLRREAGEA</sequence>
<evidence type="ECO:0000256" key="2">
    <source>
        <dbReference type="ARBA" id="ARBA00022722"/>
    </source>
</evidence>
<dbReference type="Pfam" id="PF13742">
    <property type="entry name" value="tRNA_anti_2"/>
    <property type="match status" value="1"/>
</dbReference>
<keyword evidence="3 5" id="KW-0378">Hydrolase</keyword>
<dbReference type="GO" id="GO:0005737">
    <property type="term" value="C:cytoplasm"/>
    <property type="evidence" value="ECO:0007669"/>
    <property type="project" value="UniProtKB-SubCell"/>
</dbReference>
<dbReference type="InterPro" id="IPR025824">
    <property type="entry name" value="OB-fold_nuc-bd_dom"/>
</dbReference>
<dbReference type="GO" id="GO:0006308">
    <property type="term" value="P:DNA catabolic process"/>
    <property type="evidence" value="ECO:0007669"/>
    <property type="project" value="UniProtKB-UniRule"/>
</dbReference>
<dbReference type="GO" id="GO:0003676">
    <property type="term" value="F:nucleic acid binding"/>
    <property type="evidence" value="ECO:0007669"/>
    <property type="project" value="InterPro"/>
</dbReference>
<comment type="similarity">
    <text evidence="5 6">Belongs to the XseA family.</text>
</comment>
<gene>
    <name evidence="5" type="primary">xseA</name>
    <name evidence="9" type="ORF">EC580_12965</name>
</gene>
<evidence type="ECO:0000256" key="5">
    <source>
        <dbReference type="HAMAP-Rule" id="MF_00378"/>
    </source>
</evidence>
<keyword evidence="4 5" id="KW-0269">Exonuclease</keyword>
<evidence type="ECO:0000259" key="7">
    <source>
        <dbReference type="Pfam" id="PF02601"/>
    </source>
</evidence>